<evidence type="ECO:0000313" key="1">
    <source>
        <dbReference type="EMBL" id="KAH7954439.1"/>
    </source>
</evidence>
<proteinExistence type="predicted"/>
<accession>A0ACB8CZ62</accession>
<protein>
    <submittedName>
        <fullName evidence="1">Uncharacterized protein</fullName>
    </submittedName>
</protein>
<sequence length="230" mass="26427">MLVACIPLVASAVAFVEHRRVLTRGSFVWETYENTWDILRSFSYEGHTTKTNSHAGRLLFSIWWLTVLVLTNGFAGQLKASMAIKTEPPRFQSAIEIAYQTAVRPVMWKDTVFEVYVRTSTRSSLRALTSLIQRHGGFVPITDMYSEDAMKELYSGRAVIISDRDVSMHMLAKQCRLNGGSLYVAPEELFTHFMTVAHSKRLPRALERRIHGKYVFAFFVKSRHFRLPQF</sequence>
<keyword evidence="2" id="KW-1185">Reference proteome</keyword>
<gene>
    <name evidence="1" type="ORF">HPB49_018457</name>
</gene>
<organism evidence="1 2">
    <name type="scientific">Dermacentor silvarum</name>
    <name type="common">Tick</name>
    <dbReference type="NCBI Taxonomy" id="543639"/>
    <lineage>
        <taxon>Eukaryota</taxon>
        <taxon>Metazoa</taxon>
        <taxon>Ecdysozoa</taxon>
        <taxon>Arthropoda</taxon>
        <taxon>Chelicerata</taxon>
        <taxon>Arachnida</taxon>
        <taxon>Acari</taxon>
        <taxon>Parasitiformes</taxon>
        <taxon>Ixodida</taxon>
        <taxon>Ixodoidea</taxon>
        <taxon>Ixodidae</taxon>
        <taxon>Rhipicephalinae</taxon>
        <taxon>Dermacentor</taxon>
    </lineage>
</organism>
<dbReference type="EMBL" id="CM023473">
    <property type="protein sequence ID" value="KAH7954439.1"/>
    <property type="molecule type" value="Genomic_DNA"/>
</dbReference>
<name>A0ACB8CZ62_DERSI</name>
<comment type="caution">
    <text evidence="1">The sequence shown here is derived from an EMBL/GenBank/DDBJ whole genome shotgun (WGS) entry which is preliminary data.</text>
</comment>
<dbReference type="Proteomes" id="UP000821865">
    <property type="component" value="Chromosome 4"/>
</dbReference>
<reference evidence="1" key="1">
    <citation type="submission" date="2020-05" db="EMBL/GenBank/DDBJ databases">
        <title>Large-scale comparative analyses of tick genomes elucidate their genetic diversity and vector capacities.</title>
        <authorList>
            <person name="Jia N."/>
            <person name="Wang J."/>
            <person name="Shi W."/>
            <person name="Du L."/>
            <person name="Sun Y."/>
            <person name="Zhan W."/>
            <person name="Jiang J."/>
            <person name="Wang Q."/>
            <person name="Zhang B."/>
            <person name="Ji P."/>
            <person name="Sakyi L.B."/>
            <person name="Cui X."/>
            <person name="Yuan T."/>
            <person name="Jiang B."/>
            <person name="Yang W."/>
            <person name="Lam T.T.-Y."/>
            <person name="Chang Q."/>
            <person name="Ding S."/>
            <person name="Wang X."/>
            <person name="Zhu J."/>
            <person name="Ruan X."/>
            <person name="Zhao L."/>
            <person name="Wei J."/>
            <person name="Que T."/>
            <person name="Du C."/>
            <person name="Cheng J."/>
            <person name="Dai P."/>
            <person name="Han X."/>
            <person name="Huang E."/>
            <person name="Gao Y."/>
            <person name="Liu J."/>
            <person name="Shao H."/>
            <person name="Ye R."/>
            <person name="Li L."/>
            <person name="Wei W."/>
            <person name="Wang X."/>
            <person name="Wang C."/>
            <person name="Yang T."/>
            <person name="Huo Q."/>
            <person name="Li W."/>
            <person name="Guo W."/>
            <person name="Chen H."/>
            <person name="Zhou L."/>
            <person name="Ni X."/>
            <person name="Tian J."/>
            <person name="Zhou Y."/>
            <person name="Sheng Y."/>
            <person name="Liu T."/>
            <person name="Pan Y."/>
            <person name="Xia L."/>
            <person name="Li J."/>
            <person name="Zhao F."/>
            <person name="Cao W."/>
        </authorList>
    </citation>
    <scope>NUCLEOTIDE SEQUENCE</scope>
    <source>
        <strain evidence="1">Dsil-2018</strain>
    </source>
</reference>
<evidence type="ECO:0000313" key="2">
    <source>
        <dbReference type="Proteomes" id="UP000821865"/>
    </source>
</evidence>